<protein>
    <submittedName>
        <fullName evidence="2">Histidine phosphatase family protein</fullName>
    </submittedName>
</protein>
<dbReference type="PANTHER" id="PTHR47623">
    <property type="entry name" value="OS09G0287300 PROTEIN"/>
    <property type="match status" value="1"/>
</dbReference>
<feature type="region of interest" description="Disordered" evidence="1">
    <location>
        <begin position="24"/>
        <end position="45"/>
    </location>
</feature>
<dbReference type="PANTHER" id="PTHR47623:SF1">
    <property type="entry name" value="OS09G0287300 PROTEIN"/>
    <property type="match status" value="1"/>
</dbReference>
<evidence type="ECO:0000313" key="2">
    <source>
        <dbReference type="EMBL" id="MDT0554870.1"/>
    </source>
</evidence>
<sequence length="161" mass="18331">MKTLYMVRHAKSSWKHDVIDHQRPLKGRGRRDGTLVSNTIKGEMPPPQKIISSDANRALTTANYFKDAFEVEDKDFSTNHDLYDFSGQNVMKIIKGLDDSLQRVMIVGHNHAFTSIVNMLGNKYIDNLPTSGFVAIEFKEKSWSDITTGKTIKTLFPRDLK</sequence>
<reference evidence="2 3" key="1">
    <citation type="submission" date="2023-09" db="EMBL/GenBank/DDBJ databases">
        <authorList>
            <person name="Rey-Velasco X."/>
        </authorList>
    </citation>
    <scope>NUCLEOTIDE SEQUENCE [LARGE SCALE GENOMIC DNA]</scope>
    <source>
        <strain evidence="2 3">W242</strain>
    </source>
</reference>
<organism evidence="2 3">
    <name type="scientific">Patiriisocius hiemis</name>
    <dbReference type="NCBI Taxonomy" id="3075604"/>
    <lineage>
        <taxon>Bacteria</taxon>
        <taxon>Pseudomonadati</taxon>
        <taxon>Bacteroidota</taxon>
        <taxon>Flavobacteriia</taxon>
        <taxon>Flavobacteriales</taxon>
        <taxon>Flavobacteriaceae</taxon>
        <taxon>Patiriisocius</taxon>
    </lineage>
</organism>
<dbReference type="Gene3D" id="3.40.50.1240">
    <property type="entry name" value="Phosphoglycerate mutase-like"/>
    <property type="match status" value="1"/>
</dbReference>
<dbReference type="RefSeq" id="WP_311331827.1">
    <property type="nucleotide sequence ID" value="NZ_JAVRHZ010000001.1"/>
</dbReference>
<keyword evidence="3" id="KW-1185">Reference proteome</keyword>
<accession>A0ABU2Y9L4</accession>
<comment type="caution">
    <text evidence="2">The sequence shown here is derived from an EMBL/GenBank/DDBJ whole genome shotgun (WGS) entry which is preliminary data.</text>
</comment>
<dbReference type="CDD" id="cd07040">
    <property type="entry name" value="HP"/>
    <property type="match status" value="1"/>
</dbReference>
<dbReference type="EMBL" id="JAVRHZ010000001">
    <property type="protein sequence ID" value="MDT0554870.1"/>
    <property type="molecule type" value="Genomic_DNA"/>
</dbReference>
<gene>
    <name evidence="2" type="ORF">RM538_02575</name>
</gene>
<evidence type="ECO:0000313" key="3">
    <source>
        <dbReference type="Proteomes" id="UP001254488"/>
    </source>
</evidence>
<dbReference type="Proteomes" id="UP001254488">
    <property type="component" value="Unassembled WGS sequence"/>
</dbReference>
<name>A0ABU2Y9L4_9FLAO</name>
<dbReference type="InterPro" id="IPR029033">
    <property type="entry name" value="His_PPase_superfam"/>
</dbReference>
<proteinExistence type="predicted"/>
<dbReference type="Pfam" id="PF00300">
    <property type="entry name" value="His_Phos_1"/>
    <property type="match status" value="1"/>
</dbReference>
<dbReference type="SUPFAM" id="SSF53254">
    <property type="entry name" value="Phosphoglycerate mutase-like"/>
    <property type="match status" value="1"/>
</dbReference>
<evidence type="ECO:0000256" key="1">
    <source>
        <dbReference type="SAM" id="MobiDB-lite"/>
    </source>
</evidence>
<dbReference type="InterPro" id="IPR013078">
    <property type="entry name" value="His_Pase_superF_clade-1"/>
</dbReference>